<protein>
    <submittedName>
        <fullName evidence="1">Uncharacterized protein</fullName>
    </submittedName>
</protein>
<keyword evidence="2" id="KW-1185">Reference proteome</keyword>
<dbReference type="Proteomes" id="UP001603857">
    <property type="component" value="Unassembled WGS sequence"/>
</dbReference>
<dbReference type="AlphaFoldDB" id="A0ABD1NBD8"/>
<gene>
    <name evidence="1" type="ORF">Fmac_006717</name>
</gene>
<organism evidence="1 2">
    <name type="scientific">Flemingia macrophylla</name>
    <dbReference type="NCBI Taxonomy" id="520843"/>
    <lineage>
        <taxon>Eukaryota</taxon>
        <taxon>Viridiplantae</taxon>
        <taxon>Streptophyta</taxon>
        <taxon>Embryophyta</taxon>
        <taxon>Tracheophyta</taxon>
        <taxon>Spermatophyta</taxon>
        <taxon>Magnoliopsida</taxon>
        <taxon>eudicotyledons</taxon>
        <taxon>Gunneridae</taxon>
        <taxon>Pentapetalae</taxon>
        <taxon>rosids</taxon>
        <taxon>fabids</taxon>
        <taxon>Fabales</taxon>
        <taxon>Fabaceae</taxon>
        <taxon>Papilionoideae</taxon>
        <taxon>50 kb inversion clade</taxon>
        <taxon>NPAAA clade</taxon>
        <taxon>indigoferoid/millettioid clade</taxon>
        <taxon>Phaseoleae</taxon>
        <taxon>Flemingia</taxon>
    </lineage>
</organism>
<sequence length="117" mass="13276">MKRVTEDPINIAISRDFLHITIHDHLACLRRWDLEFRILICLRGCLKKITWELTAAWSEAQITVPVKFIVGDLDVTYINPGAATIVGPVNLGFCFQSHRACEWTCPAVNGLTKLRID</sequence>
<reference evidence="1 2" key="1">
    <citation type="submission" date="2024-08" db="EMBL/GenBank/DDBJ databases">
        <title>Insights into the chromosomal genome structure of Flemingia macrophylla.</title>
        <authorList>
            <person name="Ding Y."/>
            <person name="Zhao Y."/>
            <person name="Bi W."/>
            <person name="Wu M."/>
            <person name="Zhao G."/>
            <person name="Gong Y."/>
            <person name="Li W."/>
            <person name="Zhang P."/>
        </authorList>
    </citation>
    <scope>NUCLEOTIDE SEQUENCE [LARGE SCALE GENOMIC DNA]</scope>
    <source>
        <strain evidence="1">DYQJB</strain>
        <tissue evidence="1">Leaf</tissue>
    </source>
</reference>
<comment type="caution">
    <text evidence="1">The sequence shown here is derived from an EMBL/GenBank/DDBJ whole genome shotgun (WGS) entry which is preliminary data.</text>
</comment>
<proteinExistence type="predicted"/>
<accession>A0ABD1NBD8</accession>
<dbReference type="EMBL" id="JBGMDY010000002">
    <property type="protein sequence ID" value="KAL2345432.1"/>
    <property type="molecule type" value="Genomic_DNA"/>
</dbReference>
<evidence type="ECO:0000313" key="2">
    <source>
        <dbReference type="Proteomes" id="UP001603857"/>
    </source>
</evidence>
<evidence type="ECO:0000313" key="1">
    <source>
        <dbReference type="EMBL" id="KAL2345432.1"/>
    </source>
</evidence>
<name>A0ABD1NBD8_9FABA</name>